<sequence>MKFTKLIGAALILTSVSAVAGKEDDVLATMAIQRANFSVEQAIEKVSSDYAQYIIEFEIDDHHNQATYEIEAINFETQEKHKLELSLEDGAVLKEEKKNLKYLMVNRLDDDELQALEELKASNFELGKTIAQLKQKYNAEVFEFELENEKGITFYKFKLMNEQGPKRVIVDIKTGNVLPVMKY</sequence>
<evidence type="ECO:0000313" key="4">
    <source>
        <dbReference type="Proteomes" id="UP001157353"/>
    </source>
</evidence>
<feature type="signal peptide" evidence="1">
    <location>
        <begin position="1"/>
        <end position="20"/>
    </location>
</feature>
<name>A0ABQ6DZN0_9GAMM</name>
<proteinExistence type="predicted"/>
<dbReference type="Proteomes" id="UP001157353">
    <property type="component" value="Unassembled WGS sequence"/>
</dbReference>
<dbReference type="InterPro" id="IPR025711">
    <property type="entry name" value="PepSY"/>
</dbReference>
<reference evidence="4" key="1">
    <citation type="journal article" date="2019" name="Int. J. Syst. Evol. Microbiol.">
        <title>The Global Catalogue of Microorganisms (GCM) 10K type strain sequencing project: providing services to taxonomists for standard genome sequencing and annotation.</title>
        <authorList>
            <consortium name="The Broad Institute Genomics Platform"/>
            <consortium name="The Broad Institute Genome Sequencing Center for Infectious Disease"/>
            <person name="Wu L."/>
            <person name="Ma J."/>
        </authorList>
    </citation>
    <scope>NUCLEOTIDE SEQUENCE [LARGE SCALE GENOMIC DNA]</scope>
    <source>
        <strain evidence="4">NBRC 103166</strain>
    </source>
</reference>
<feature type="domain" description="PepSY" evidence="2">
    <location>
        <begin position="38"/>
        <end position="96"/>
    </location>
</feature>
<keyword evidence="4" id="KW-1185">Reference proteome</keyword>
<protein>
    <recommendedName>
        <fullName evidence="2">PepSY domain-containing protein</fullName>
    </recommendedName>
</protein>
<feature type="chain" id="PRO_5045159476" description="PepSY domain-containing protein" evidence="1">
    <location>
        <begin position="21"/>
        <end position="183"/>
    </location>
</feature>
<evidence type="ECO:0000259" key="2">
    <source>
        <dbReference type="Pfam" id="PF03413"/>
    </source>
</evidence>
<accession>A0ABQ6DZN0</accession>
<dbReference type="Pfam" id="PF03413">
    <property type="entry name" value="PepSY"/>
    <property type="match status" value="2"/>
</dbReference>
<dbReference type="EMBL" id="BSPQ01000004">
    <property type="protein sequence ID" value="GLS90459.1"/>
    <property type="molecule type" value="Genomic_DNA"/>
</dbReference>
<dbReference type="Gene3D" id="3.10.450.40">
    <property type="match status" value="2"/>
</dbReference>
<comment type="caution">
    <text evidence="3">The sequence shown here is derived from an EMBL/GenBank/DDBJ whole genome shotgun (WGS) entry which is preliminary data.</text>
</comment>
<feature type="domain" description="PepSY" evidence="2">
    <location>
        <begin position="131"/>
        <end position="178"/>
    </location>
</feature>
<keyword evidence="1" id="KW-0732">Signal</keyword>
<organism evidence="3 4">
    <name type="scientific">Psychromonas marina</name>
    <dbReference type="NCBI Taxonomy" id="88364"/>
    <lineage>
        <taxon>Bacteria</taxon>
        <taxon>Pseudomonadati</taxon>
        <taxon>Pseudomonadota</taxon>
        <taxon>Gammaproteobacteria</taxon>
        <taxon>Alteromonadales</taxon>
        <taxon>Psychromonadaceae</taxon>
        <taxon>Psychromonas</taxon>
    </lineage>
</organism>
<dbReference type="RefSeq" id="WP_284203587.1">
    <property type="nucleotide sequence ID" value="NZ_BSPQ01000004.1"/>
</dbReference>
<evidence type="ECO:0000256" key="1">
    <source>
        <dbReference type="SAM" id="SignalP"/>
    </source>
</evidence>
<gene>
    <name evidence="3" type="ORF">GCM10007916_15260</name>
</gene>
<evidence type="ECO:0000313" key="3">
    <source>
        <dbReference type="EMBL" id="GLS90459.1"/>
    </source>
</evidence>